<dbReference type="Pfam" id="PF09709">
    <property type="entry name" value="Cas_Csd1"/>
    <property type="match status" value="1"/>
</dbReference>
<organism evidence="1 2">
    <name type="scientific">Chlorobium phaeobacteroides (strain DSM 266 / SMG 266 / 2430)</name>
    <dbReference type="NCBI Taxonomy" id="290317"/>
    <lineage>
        <taxon>Bacteria</taxon>
        <taxon>Pseudomonadati</taxon>
        <taxon>Chlorobiota</taxon>
        <taxon>Chlorobiia</taxon>
        <taxon>Chlorobiales</taxon>
        <taxon>Chlorobiaceae</taxon>
        <taxon>Chlorobium/Pelodictyon group</taxon>
        <taxon>Chlorobium</taxon>
    </lineage>
</organism>
<dbReference type="STRING" id="290317.Cpha266_1434"/>
<dbReference type="CDD" id="cd09757">
    <property type="entry name" value="Cas8c_I-C"/>
    <property type="match status" value="1"/>
</dbReference>
<dbReference type="KEGG" id="cph:Cpha266_1434"/>
<protein>
    <submittedName>
        <fullName evidence="1">CRISPR-associated protein, Csd1 family</fullName>
    </submittedName>
</protein>
<name>A1BGD5_CHLPD</name>
<dbReference type="NCBIfam" id="TIGR01863">
    <property type="entry name" value="cas_Csd1"/>
    <property type="match status" value="1"/>
</dbReference>
<dbReference type="InterPro" id="IPR010144">
    <property type="entry name" value="CRISPR-assoc_prot_Csd1-typ"/>
</dbReference>
<dbReference type="RefSeq" id="WP_011745278.1">
    <property type="nucleotide sequence ID" value="NC_008639.1"/>
</dbReference>
<dbReference type="Proteomes" id="UP000008701">
    <property type="component" value="Chromosome"/>
</dbReference>
<dbReference type="HOGENOM" id="CLU_031037_0_0_10"/>
<accession>A1BGD5</accession>
<gene>
    <name evidence="1" type="ordered locus">Cpha266_1434</name>
</gene>
<dbReference type="AlphaFoldDB" id="A1BGD5"/>
<reference evidence="1 2" key="1">
    <citation type="submission" date="2006-12" db="EMBL/GenBank/DDBJ databases">
        <title>Complete sequence of Chlorobium phaeobacteroides DSM 266.</title>
        <authorList>
            <consortium name="US DOE Joint Genome Institute"/>
            <person name="Copeland A."/>
            <person name="Lucas S."/>
            <person name="Lapidus A."/>
            <person name="Barry K."/>
            <person name="Detter J.C."/>
            <person name="Glavina del Rio T."/>
            <person name="Hammon N."/>
            <person name="Israni S."/>
            <person name="Pitluck S."/>
            <person name="Goltsman E."/>
            <person name="Schmutz J."/>
            <person name="Larimer F."/>
            <person name="Land M."/>
            <person name="Hauser L."/>
            <person name="Mikhailova N."/>
            <person name="Li T."/>
            <person name="Overmann J."/>
            <person name="Bryant D.A."/>
            <person name="Richardson P."/>
        </authorList>
    </citation>
    <scope>NUCLEOTIDE SEQUENCE [LARGE SCALE GENOMIC DNA]</scope>
    <source>
        <strain evidence="1 2">DSM 266</strain>
    </source>
</reference>
<dbReference type="EMBL" id="CP000492">
    <property type="protein sequence ID" value="ABL65462.1"/>
    <property type="molecule type" value="Genomic_DNA"/>
</dbReference>
<dbReference type="OrthoDB" id="9778918at2"/>
<dbReference type="eggNOG" id="ENOG502Z7WH">
    <property type="taxonomic scope" value="Bacteria"/>
</dbReference>
<evidence type="ECO:0000313" key="1">
    <source>
        <dbReference type="EMBL" id="ABL65462.1"/>
    </source>
</evidence>
<evidence type="ECO:0000313" key="2">
    <source>
        <dbReference type="Proteomes" id="UP000008701"/>
    </source>
</evidence>
<proteinExistence type="predicted"/>
<sequence length="574" mass="64687">MILHALYDYYQRKAADPESGIAPEGFEWKEIPFVIVIDQVGNFITFEDTREGDGKKKWAKKYLLPKSIHRPGSNSWMTSFLLWDHYGYVLGHARGESDKDQKMAHKQMPTFIKKIQALPSEVKEDEGVIAVIRFYENGGYEKVKSAHNWSECAKIVGCNLSFRIDGESDLVPCRDAVRKYVASQCSDNTDGVSGLCLITGENAAIARIHSDTPINKDSKKFVSFQKSSGYDSYGKEQAFNAPISKSAEFAYTTTMNMLLGKESKNKVQVGDATTVFWSQKQEAFEEVFPALFGYPKDDPDADVKAVRALYEGVNTGHANMDSDTRFYVLGLAPNSARISVRFWHTGTIAEFAGNIRQHFDDLAIIRSQKDSDHFSMFWLLSAMAHEGKVDNVPPNLSGQIFQSVITGGLYPATMLQQAIRRIRATQAKDLKNRSTQASILKAYLNRFSRIYKTKEKEINVALDPTNDNPGYRLGRLFAVLEKIQEEASPGINATIRDRFYGAASSTPVTVFPQLLKLKNHHLSKLKNVGRRVNFERILASIFDGIGNDMPSHLSMEDQARFAIGYYHQRQDFKK</sequence>
<keyword evidence="2" id="KW-1185">Reference proteome</keyword>